<gene>
    <name evidence="2" type="ORF">OEW28_13345</name>
</gene>
<reference evidence="2 3" key="1">
    <citation type="submission" date="2022-10" db="EMBL/GenBank/DDBJ databases">
        <title>Defluviimonas sp. nov., isolated from ocean surface water.</title>
        <authorList>
            <person name="He W."/>
            <person name="Wang L."/>
            <person name="Zhang D.-F."/>
        </authorList>
    </citation>
    <scope>NUCLEOTIDE SEQUENCE [LARGE SCALE GENOMIC DNA]</scope>
    <source>
        <strain evidence="2 3">WL0002</strain>
    </source>
</reference>
<evidence type="ECO:0000313" key="3">
    <source>
        <dbReference type="Proteomes" id="UP001652542"/>
    </source>
</evidence>
<sequence length="296" mass="32100">MSLRSLFLDRVRRDRSVKPKSSETLAADLSPLDRHATIAKLIADSDSPREIRLSGQTCEAILISFGQRLLRAEIRAPGSQGEVFDFGMKADAPELEGLIARLNASLSEFCARSGELSVDILTADKPQDAAAGLRHGLVTYDDEAAIESLWETTRPQQEDDAARAREPGKGPEAASDVLTLQSPLRPEGAASLRPFEFLDGCRGFADEVTFFSEHGEGAYAARRTDDIAGDRRDLPALADWYDRVSEHLGADIFVVAIPARRDDPATAFALNGSHGAGIRFRRVNLGQVARVIAGSD</sequence>
<dbReference type="EMBL" id="JAOWKY010000003">
    <property type="protein sequence ID" value="MCV2869614.1"/>
    <property type="molecule type" value="Genomic_DNA"/>
</dbReference>
<evidence type="ECO:0000313" key="2">
    <source>
        <dbReference type="EMBL" id="MCV2869614.1"/>
    </source>
</evidence>
<dbReference type="Proteomes" id="UP001652542">
    <property type="component" value="Unassembled WGS sequence"/>
</dbReference>
<organism evidence="2 3">
    <name type="scientific">Albidovulum marisflavi</name>
    <dbReference type="NCBI Taxonomy" id="2984159"/>
    <lineage>
        <taxon>Bacteria</taxon>
        <taxon>Pseudomonadati</taxon>
        <taxon>Pseudomonadota</taxon>
        <taxon>Alphaproteobacteria</taxon>
        <taxon>Rhodobacterales</taxon>
        <taxon>Paracoccaceae</taxon>
        <taxon>Albidovulum</taxon>
    </lineage>
</organism>
<feature type="compositionally biased region" description="Basic and acidic residues" evidence="1">
    <location>
        <begin position="156"/>
        <end position="169"/>
    </location>
</feature>
<comment type="caution">
    <text evidence="2">The sequence shown here is derived from an EMBL/GenBank/DDBJ whole genome shotgun (WGS) entry which is preliminary data.</text>
</comment>
<evidence type="ECO:0008006" key="4">
    <source>
        <dbReference type="Google" id="ProtNLM"/>
    </source>
</evidence>
<name>A0ABT2ZEU3_9RHOB</name>
<dbReference type="RefSeq" id="WP_263735263.1">
    <property type="nucleotide sequence ID" value="NZ_JAOWKY010000003.1"/>
</dbReference>
<evidence type="ECO:0000256" key="1">
    <source>
        <dbReference type="SAM" id="MobiDB-lite"/>
    </source>
</evidence>
<keyword evidence="3" id="KW-1185">Reference proteome</keyword>
<feature type="region of interest" description="Disordered" evidence="1">
    <location>
        <begin position="151"/>
        <end position="179"/>
    </location>
</feature>
<accession>A0ABT2ZEU3</accession>
<protein>
    <recommendedName>
        <fullName evidence="4">DUF1828 domain-containing protein</fullName>
    </recommendedName>
</protein>
<proteinExistence type="predicted"/>